<dbReference type="PANTHER" id="PTHR19446">
    <property type="entry name" value="REVERSE TRANSCRIPTASES"/>
    <property type="match status" value="1"/>
</dbReference>
<dbReference type="Pfam" id="PF00078">
    <property type="entry name" value="RVT_1"/>
    <property type="match status" value="1"/>
</dbReference>
<sequence>MALHLRSPTNPLRVKKPERIYPVPTYAKGSVDAYTLGTLDALHDRLCEDQPSPEEAVQLWDVTKQRLVKGLRRCKRQARRRQKHVYRQKLTRLLRQYRAAMNAELGQQDAMDDLTALFDGITLDDTESTTGSTRMGKIRRAIAELQQERGQNNLKTRIRANTWNEGRTTKQLFRSTSSKFTDNVVPTLISDNGFPCHEIHDKANTFADAWHPIFNQTNAAKLDIDDALRWTTENHSSNESLQALTADITVEEVQQAIEACGAGKACGPDTLNNDWYRDFKESFQLPFLEADIFCLKKAGDASNPLNYRPLALLNSDYKIFTRIFATRVSRSLATRIHEHQNGFVPGRQIHDTIDLFTAAQVVANADQEQHEAVALLLDFQKAYDSLNREYLHYEHMGILNNLYRQ</sequence>
<keyword evidence="2" id="KW-0548">Nucleotidyltransferase</keyword>
<evidence type="ECO:0000259" key="1">
    <source>
        <dbReference type="Pfam" id="PF00078"/>
    </source>
</evidence>
<dbReference type="AlphaFoldDB" id="A0A225V080"/>
<comment type="caution">
    <text evidence="2">The sequence shown here is derived from an EMBL/GenBank/DDBJ whole genome shotgun (WGS) entry which is preliminary data.</text>
</comment>
<keyword evidence="3" id="KW-1185">Reference proteome</keyword>
<proteinExistence type="predicted"/>
<reference evidence="3" key="1">
    <citation type="submission" date="2017-03" db="EMBL/GenBank/DDBJ databases">
        <title>Phytopthora megakarya and P. palmivora, two closely related causual agents of cacao black pod achieved similar genome size and gene model numbers by different mechanisms.</title>
        <authorList>
            <person name="Ali S."/>
            <person name="Shao J."/>
            <person name="Larry D.J."/>
            <person name="Kronmiller B."/>
            <person name="Shen D."/>
            <person name="Strem M.D."/>
            <person name="Melnick R.L."/>
            <person name="Guiltinan M.J."/>
            <person name="Tyler B.M."/>
            <person name="Meinhardt L.W."/>
            <person name="Bailey B.A."/>
        </authorList>
    </citation>
    <scope>NUCLEOTIDE SEQUENCE [LARGE SCALE GENOMIC DNA]</scope>
    <source>
        <strain evidence="3">zdho120</strain>
    </source>
</reference>
<protein>
    <submittedName>
        <fullName evidence="2">Reverse transcriptase</fullName>
    </submittedName>
</protein>
<dbReference type="Proteomes" id="UP000198211">
    <property type="component" value="Unassembled WGS sequence"/>
</dbReference>
<name>A0A225V080_9STRA</name>
<organism evidence="2 3">
    <name type="scientific">Phytophthora megakarya</name>
    <dbReference type="NCBI Taxonomy" id="4795"/>
    <lineage>
        <taxon>Eukaryota</taxon>
        <taxon>Sar</taxon>
        <taxon>Stramenopiles</taxon>
        <taxon>Oomycota</taxon>
        <taxon>Peronosporomycetes</taxon>
        <taxon>Peronosporales</taxon>
        <taxon>Peronosporaceae</taxon>
        <taxon>Phytophthora</taxon>
    </lineage>
</organism>
<dbReference type="OrthoDB" id="125294at2759"/>
<keyword evidence="2" id="KW-0695">RNA-directed DNA polymerase</keyword>
<dbReference type="InterPro" id="IPR000477">
    <property type="entry name" value="RT_dom"/>
</dbReference>
<evidence type="ECO:0000313" key="2">
    <source>
        <dbReference type="EMBL" id="OWY98236.1"/>
    </source>
</evidence>
<feature type="domain" description="Reverse transcriptase" evidence="1">
    <location>
        <begin position="299"/>
        <end position="390"/>
    </location>
</feature>
<accession>A0A225V080</accession>
<dbReference type="GO" id="GO:0003964">
    <property type="term" value="F:RNA-directed DNA polymerase activity"/>
    <property type="evidence" value="ECO:0007669"/>
    <property type="project" value="UniProtKB-KW"/>
</dbReference>
<dbReference type="CDD" id="cd01650">
    <property type="entry name" value="RT_nLTR_like"/>
    <property type="match status" value="1"/>
</dbReference>
<keyword evidence="2" id="KW-0808">Transferase</keyword>
<gene>
    <name evidence="2" type="ORF">PHMEG_00031042</name>
</gene>
<dbReference type="EMBL" id="NBNE01009601">
    <property type="protein sequence ID" value="OWY98236.1"/>
    <property type="molecule type" value="Genomic_DNA"/>
</dbReference>
<dbReference type="STRING" id="4795.A0A225V080"/>
<evidence type="ECO:0000313" key="3">
    <source>
        <dbReference type="Proteomes" id="UP000198211"/>
    </source>
</evidence>